<gene>
    <name evidence="2" type="ORF">ACLA_022210</name>
</gene>
<evidence type="ECO:0000313" key="2">
    <source>
        <dbReference type="EMBL" id="EAW07507.1"/>
    </source>
</evidence>
<proteinExistence type="predicted"/>
<dbReference type="AlphaFoldDB" id="A1CPD6"/>
<dbReference type="OMA" id="WNSYFAR"/>
<dbReference type="KEGG" id="act:ACLA_022210"/>
<sequence>MASTGALPQTLKSITATKIKELSKQRVLFEKRKGQIFKAAQDAPDLRARVQVLLEGVTKLNGDPNDAFDREDLDADDAAYHHTASVEDGSARATYTNIRRFLLQSRYDPSVSERSLQDWVALLEEELQSLQLKHEHAAFYSKLVTEWLENLGSDAASASTTPSVAAGEQSDDKGFEQVGRAEMQEQRATWEALVFATAERNPESIRAYLDGLFAATGMSRQALKELRESIKSFGTDLAAQKKSFSLDDLKWVSQSLLKTDLLSKEKTVILKEFMRNEAVAQEVVDVLNMRLSSLDSWTWPEEGIPVEMRRQLNGKYRVFMDEDLLDGLLFQYLGIQFSVTFRSAFDTFFRTRAWKFPRQDISEQLRERRHYFLDARADIVSVNDFRRQTYANDYFMSQLPTSVDADVPEYGDEAKSDISAMGTRRNVLDTKHALLHLLITESILHTTLHGQFTAIRSDFKWFGPSLPHTTILTVLDYFGVPQGWLDFFKIFLQAPLKFSHDGPNATVQVRKRGVPMSHVLSDCFGETILFCMDYAVNQKTEGAYLYRLHDDFWFWGREGTCVKAWDAMTEFSGVMGLEFNEEKTGTVRLKNPDPKFDQTPTEETTSSSLPAGDIRWGFLKLDPQEGRFIIDQSQVDNHITELGHQLSSCKSIFAWVQAWNSYFARFFSNNFAKPAVCFGRSHIDMAISTLGRIERTLFPDGVTAHLRQVIADRFNVHDLPEGFFYFPIELGGLQLLNPYIPLLAMREDIKQTPQRRLQKAFLQDEIEYHAAKERFEKQGSPQSVVRVITSSDDHDRSAFLSLNEYMGYPETYSRHLLAAYKDLIRIPGEIDIGQTMAFRTSQMSLDRTGLSTSHTSRGITDSWDTMTPYWQWTAEVYHAEMVKKFGSLAAVNREFMPLGVVETLREGKFRWQG</sequence>
<evidence type="ECO:0008006" key="4">
    <source>
        <dbReference type="Google" id="ProtNLM"/>
    </source>
</evidence>
<dbReference type="eggNOG" id="ENOG502QSPR">
    <property type="taxonomic scope" value="Eukaryota"/>
</dbReference>
<dbReference type="OrthoDB" id="74545at2759"/>
<reference evidence="2 3" key="1">
    <citation type="journal article" date="2008" name="PLoS Genet.">
        <title>Genomic islands in the pathogenic filamentous fungus Aspergillus fumigatus.</title>
        <authorList>
            <person name="Fedorova N.D."/>
            <person name="Khaldi N."/>
            <person name="Joardar V.S."/>
            <person name="Maiti R."/>
            <person name="Amedeo P."/>
            <person name="Anderson M.J."/>
            <person name="Crabtree J."/>
            <person name="Silva J.C."/>
            <person name="Badger J.H."/>
            <person name="Albarraq A."/>
            <person name="Angiuoli S."/>
            <person name="Bussey H."/>
            <person name="Bowyer P."/>
            <person name="Cotty P.J."/>
            <person name="Dyer P.S."/>
            <person name="Egan A."/>
            <person name="Galens K."/>
            <person name="Fraser-Liggett C.M."/>
            <person name="Haas B.J."/>
            <person name="Inman J.M."/>
            <person name="Kent R."/>
            <person name="Lemieux S."/>
            <person name="Malavazi I."/>
            <person name="Orvis J."/>
            <person name="Roemer T."/>
            <person name="Ronning C.M."/>
            <person name="Sundaram J.P."/>
            <person name="Sutton G."/>
            <person name="Turner G."/>
            <person name="Venter J.C."/>
            <person name="White O.R."/>
            <person name="Whitty B.R."/>
            <person name="Youngman P."/>
            <person name="Wolfe K.H."/>
            <person name="Goldman G.H."/>
            <person name="Wortman J.R."/>
            <person name="Jiang B."/>
            <person name="Denning D.W."/>
            <person name="Nierman W.C."/>
        </authorList>
    </citation>
    <scope>NUCLEOTIDE SEQUENCE [LARGE SCALE GENOMIC DNA]</scope>
    <source>
        <strain evidence="3">ATCC 1007 / CBS 513.65 / DSM 816 / NCTC 3887 / NRRL 1</strain>
    </source>
</reference>
<evidence type="ECO:0000256" key="1">
    <source>
        <dbReference type="SAM" id="MobiDB-lite"/>
    </source>
</evidence>
<name>A1CPD6_ASPCL</name>
<organism evidence="2 3">
    <name type="scientific">Aspergillus clavatus (strain ATCC 1007 / CBS 513.65 / DSM 816 / NCTC 3887 / NRRL 1 / QM 1276 / 107)</name>
    <dbReference type="NCBI Taxonomy" id="344612"/>
    <lineage>
        <taxon>Eukaryota</taxon>
        <taxon>Fungi</taxon>
        <taxon>Dikarya</taxon>
        <taxon>Ascomycota</taxon>
        <taxon>Pezizomycotina</taxon>
        <taxon>Eurotiomycetes</taxon>
        <taxon>Eurotiomycetidae</taxon>
        <taxon>Eurotiales</taxon>
        <taxon>Aspergillaceae</taxon>
        <taxon>Aspergillus</taxon>
        <taxon>Aspergillus subgen. Fumigati</taxon>
    </lineage>
</organism>
<feature type="region of interest" description="Disordered" evidence="1">
    <location>
        <begin position="588"/>
        <end position="608"/>
    </location>
</feature>
<dbReference type="GeneID" id="4700763"/>
<evidence type="ECO:0000313" key="3">
    <source>
        <dbReference type="Proteomes" id="UP000006701"/>
    </source>
</evidence>
<dbReference type="PANTHER" id="PTHR37015">
    <property type="entry name" value="REVERSE TRANSCRIPTASE DOMAIN-CONTAINING PROTEIN"/>
    <property type="match status" value="1"/>
</dbReference>
<dbReference type="HOGENOM" id="CLU_008952_0_0_1"/>
<accession>A1CPD6</accession>
<dbReference type="RefSeq" id="XP_001268933.1">
    <property type="nucleotide sequence ID" value="XM_001268932.1"/>
</dbReference>
<dbReference type="Proteomes" id="UP000006701">
    <property type="component" value="Unassembled WGS sequence"/>
</dbReference>
<dbReference type="CDD" id="cd01709">
    <property type="entry name" value="RT_like_1"/>
    <property type="match status" value="1"/>
</dbReference>
<dbReference type="PANTHER" id="PTHR37015:SF2">
    <property type="entry name" value="REVERSE TRANSCRIPTASE DOMAIN-CONTAINING PROTEIN"/>
    <property type="match status" value="1"/>
</dbReference>
<dbReference type="EMBL" id="DS027059">
    <property type="protein sequence ID" value="EAW07507.1"/>
    <property type="molecule type" value="Genomic_DNA"/>
</dbReference>
<protein>
    <recommendedName>
        <fullName evidence="4">Reverse transcriptase</fullName>
    </recommendedName>
</protein>
<keyword evidence="3" id="KW-1185">Reference proteome</keyword>
<dbReference type="VEuPathDB" id="FungiDB:ACLA_022210"/>